<evidence type="ECO:0000313" key="1">
    <source>
        <dbReference type="EMBL" id="QRD06570.1"/>
    </source>
</evidence>
<accession>A0A7U2NQB3</accession>
<dbReference type="EMBL" id="CP069043">
    <property type="protein sequence ID" value="QRD06570.1"/>
    <property type="molecule type" value="Genomic_DNA"/>
</dbReference>
<name>A0A7U2NQB3_PHANO</name>
<protein>
    <submittedName>
        <fullName evidence="1">Uncharacterized protein</fullName>
    </submittedName>
</protein>
<gene>
    <name evidence="1" type="ORF">JI435_423440</name>
</gene>
<organism evidence="1 2">
    <name type="scientific">Phaeosphaeria nodorum (strain SN15 / ATCC MYA-4574 / FGSC 10173)</name>
    <name type="common">Glume blotch fungus</name>
    <name type="synonym">Parastagonospora nodorum</name>
    <dbReference type="NCBI Taxonomy" id="321614"/>
    <lineage>
        <taxon>Eukaryota</taxon>
        <taxon>Fungi</taxon>
        <taxon>Dikarya</taxon>
        <taxon>Ascomycota</taxon>
        <taxon>Pezizomycotina</taxon>
        <taxon>Dothideomycetes</taxon>
        <taxon>Pleosporomycetidae</taxon>
        <taxon>Pleosporales</taxon>
        <taxon>Pleosporineae</taxon>
        <taxon>Phaeosphaeriaceae</taxon>
        <taxon>Parastagonospora</taxon>
    </lineage>
</organism>
<dbReference type="AlphaFoldDB" id="A0A7U2NQB3"/>
<sequence>MHSVLFTCRKATDEQHSYMSTLLTRSTLPCRRTTLITRAWSSSKYLQARDRLSEILRHWPSLQSH</sequence>
<dbReference type="Proteomes" id="UP000663193">
    <property type="component" value="Chromosome 21"/>
</dbReference>
<evidence type="ECO:0000313" key="2">
    <source>
        <dbReference type="Proteomes" id="UP000663193"/>
    </source>
</evidence>
<proteinExistence type="predicted"/>
<reference evidence="2" key="1">
    <citation type="journal article" date="2021" name="BMC Genomics">
        <title>Chromosome-level genome assembly and manually-curated proteome of model necrotroph Parastagonospora nodorum Sn15 reveals a genome-wide trove of candidate effector homologs, and redundancy of virulence-related functions within an accessory chromosome.</title>
        <authorList>
            <person name="Bertazzoni S."/>
            <person name="Jones D.A.B."/>
            <person name="Phan H.T."/>
            <person name="Tan K.-C."/>
            <person name="Hane J.K."/>
        </authorList>
    </citation>
    <scope>NUCLEOTIDE SEQUENCE [LARGE SCALE GENOMIC DNA]</scope>
    <source>
        <strain evidence="2">SN15 / ATCC MYA-4574 / FGSC 10173)</strain>
    </source>
</reference>
<dbReference type="VEuPathDB" id="FungiDB:JI435_423440"/>
<keyword evidence="2" id="KW-1185">Reference proteome</keyword>